<evidence type="ECO:0000313" key="2">
    <source>
        <dbReference type="Proteomes" id="UP000001399"/>
    </source>
</evidence>
<gene>
    <name evidence="1" type="ordered locus">Rvan_2643</name>
</gene>
<name>E3I7D6_RHOVT</name>
<dbReference type="HOGENOM" id="CLU_1729989_0_0_5"/>
<dbReference type="Proteomes" id="UP000001399">
    <property type="component" value="Chromosome"/>
</dbReference>
<accession>E3I7D6</accession>
<protein>
    <submittedName>
        <fullName evidence="1">Uncharacterized protein</fullName>
    </submittedName>
</protein>
<proteinExistence type="predicted"/>
<reference evidence="2" key="1">
    <citation type="journal article" date="2011" name="J. Bacteriol.">
        <title>Genome sequences of eight morphologically diverse alphaproteobacteria.</title>
        <authorList>
            <consortium name="US DOE Joint Genome Institute"/>
            <person name="Brown P.J."/>
            <person name="Kysela D.T."/>
            <person name="Buechlein A."/>
            <person name="Hemmerich C."/>
            <person name="Brun Y.V."/>
        </authorList>
    </citation>
    <scope>NUCLEOTIDE SEQUENCE [LARGE SCALE GENOMIC DNA]</scope>
    <source>
        <strain evidence="2">ATCC 17100 / ATH 3.1.1 / DSM 162 / LMG 4299</strain>
    </source>
</reference>
<evidence type="ECO:0000313" key="1">
    <source>
        <dbReference type="EMBL" id="ADP71855.1"/>
    </source>
</evidence>
<organism evidence="1 2">
    <name type="scientific">Rhodomicrobium vannielii (strain ATCC 17100 / DSM 162 / LMG 4299 / NCIMB 10020 / ATH 3.1.1)</name>
    <dbReference type="NCBI Taxonomy" id="648757"/>
    <lineage>
        <taxon>Bacteria</taxon>
        <taxon>Pseudomonadati</taxon>
        <taxon>Pseudomonadota</taxon>
        <taxon>Alphaproteobacteria</taxon>
        <taxon>Hyphomicrobiales</taxon>
        <taxon>Hyphomicrobiaceae</taxon>
        <taxon>Rhodomicrobium</taxon>
    </lineage>
</organism>
<sequence>MTQINTRTIVVLLACFVALVVLVKSQHGRVSAAVIPQASVVKTAAAEAPKSVQAVAYRVASGIQVIPAEKCNIALKSGGAFAVLAEPVACNGVAIESVKINVAEKPCATAGKSDFRTLSHSTVLNGKFGVYVENKPQARCFEVAEITGKYL</sequence>
<keyword evidence="2" id="KW-1185">Reference proteome</keyword>
<dbReference type="AlphaFoldDB" id="E3I7D6"/>
<dbReference type="EMBL" id="CP002292">
    <property type="protein sequence ID" value="ADP71855.1"/>
    <property type="molecule type" value="Genomic_DNA"/>
</dbReference>
<dbReference type="KEGG" id="rva:Rvan_2643"/>